<gene>
    <name evidence="1" type="ORF">EC847_101218</name>
</gene>
<protein>
    <submittedName>
        <fullName evidence="1">Uncharacterized protein</fullName>
    </submittedName>
</protein>
<dbReference type="Proteomes" id="UP000295530">
    <property type="component" value="Unassembled WGS sequence"/>
</dbReference>
<comment type="caution">
    <text evidence="1">The sequence shown here is derived from an EMBL/GenBank/DDBJ whole genome shotgun (WGS) entry which is preliminary data.</text>
</comment>
<proteinExistence type="predicted"/>
<accession>A0A4R6EWY3</accession>
<dbReference type="EMBL" id="SNVX01000001">
    <property type="protein sequence ID" value="TDN64293.1"/>
    <property type="molecule type" value="Genomic_DNA"/>
</dbReference>
<organism evidence="1 2">
    <name type="scientific">Scandinavium goeteborgense</name>
    <dbReference type="NCBI Taxonomy" id="1851514"/>
    <lineage>
        <taxon>Bacteria</taxon>
        <taxon>Pseudomonadati</taxon>
        <taxon>Pseudomonadota</taxon>
        <taxon>Gammaproteobacteria</taxon>
        <taxon>Enterobacterales</taxon>
        <taxon>Enterobacteriaceae</taxon>
        <taxon>Scandinavium</taxon>
    </lineage>
</organism>
<keyword evidence="2" id="KW-1185">Reference proteome</keyword>
<name>A0A4R6EWY3_SCAGO</name>
<sequence length="74" mass="8531">MKKMTTEQENALRATARNCNDELKAALKQEPKPKFDTVSRPLLAKHYEKIKGLGVPFVLFIYTIGRINGQFREH</sequence>
<dbReference type="AlphaFoldDB" id="A0A4R6EWY3"/>
<evidence type="ECO:0000313" key="1">
    <source>
        <dbReference type="EMBL" id="TDN64293.1"/>
    </source>
</evidence>
<reference evidence="1 2" key="1">
    <citation type="submission" date="2019-03" db="EMBL/GenBank/DDBJ databases">
        <title>Genomic analyses of the natural microbiome of Caenorhabditis elegans.</title>
        <authorList>
            <person name="Samuel B."/>
        </authorList>
    </citation>
    <scope>NUCLEOTIDE SEQUENCE [LARGE SCALE GENOMIC DNA]</scope>
    <source>
        <strain evidence="1 2">BIGb0156</strain>
    </source>
</reference>
<evidence type="ECO:0000313" key="2">
    <source>
        <dbReference type="Proteomes" id="UP000295530"/>
    </source>
</evidence>
<dbReference type="RefSeq" id="WP_345770205.1">
    <property type="nucleotide sequence ID" value="NZ_SNVX01000001.1"/>
</dbReference>